<dbReference type="EMBL" id="KL363191">
    <property type="protein sequence ID" value="KFD56921.1"/>
    <property type="molecule type" value="Genomic_DNA"/>
</dbReference>
<evidence type="ECO:0000313" key="1">
    <source>
        <dbReference type="EMBL" id="KFD56921.1"/>
    </source>
</evidence>
<dbReference type="EMBL" id="KL367527">
    <property type="protein sequence ID" value="KFD66162.1"/>
    <property type="molecule type" value="Genomic_DNA"/>
</dbReference>
<organism evidence="1 3">
    <name type="scientific">Trichuris suis</name>
    <name type="common">pig whipworm</name>
    <dbReference type="NCBI Taxonomy" id="68888"/>
    <lineage>
        <taxon>Eukaryota</taxon>
        <taxon>Metazoa</taxon>
        <taxon>Ecdysozoa</taxon>
        <taxon>Nematoda</taxon>
        <taxon>Enoplea</taxon>
        <taxon>Dorylaimia</taxon>
        <taxon>Trichinellida</taxon>
        <taxon>Trichuridae</taxon>
        <taxon>Trichuris</taxon>
    </lineage>
</organism>
<evidence type="ECO:0000313" key="3">
    <source>
        <dbReference type="Proteomes" id="UP000030764"/>
    </source>
</evidence>
<keyword evidence="3" id="KW-1185">Reference proteome</keyword>
<evidence type="ECO:0000313" key="2">
    <source>
        <dbReference type="EMBL" id="KFD66162.1"/>
    </source>
</evidence>
<sequence>MVRNSSARKKTYALLDSGSEASLITECLARKLGLSLKPTGVCLTTFKDRQPIPTLTVSFEVASCEGTYAPQVSEAFTANGVNLFAQKNRQFSSEGQLVSCRRHATE</sequence>
<gene>
    <name evidence="1" type="ORF">M513_02178</name>
    <name evidence="2" type="ORF">M514_02178</name>
</gene>
<dbReference type="Proteomes" id="UP000030764">
    <property type="component" value="Unassembled WGS sequence"/>
</dbReference>
<evidence type="ECO:0008006" key="4">
    <source>
        <dbReference type="Google" id="ProtNLM"/>
    </source>
</evidence>
<protein>
    <recommendedName>
        <fullName evidence="4">Peptidase A2 domain-containing protein</fullName>
    </recommendedName>
</protein>
<accession>A0A085MI75</accession>
<dbReference type="Proteomes" id="UP000030758">
    <property type="component" value="Unassembled WGS sequence"/>
</dbReference>
<name>A0A085MI75_9BILA</name>
<proteinExistence type="predicted"/>
<dbReference type="AlphaFoldDB" id="A0A085MI75"/>
<reference evidence="1 3" key="1">
    <citation type="journal article" date="2014" name="Nat. Genet.">
        <title>Genome and transcriptome of the porcine whipworm Trichuris suis.</title>
        <authorList>
            <person name="Jex A.R."/>
            <person name="Nejsum P."/>
            <person name="Schwarz E.M."/>
            <person name="Hu L."/>
            <person name="Young N.D."/>
            <person name="Hall R.S."/>
            <person name="Korhonen P.K."/>
            <person name="Liao S."/>
            <person name="Thamsborg S."/>
            <person name="Xia J."/>
            <person name="Xu P."/>
            <person name="Wang S."/>
            <person name="Scheerlinck J.P."/>
            <person name="Hofmann A."/>
            <person name="Sternberg P.W."/>
            <person name="Wang J."/>
            <person name="Gasser R.B."/>
        </authorList>
    </citation>
    <scope>NUCLEOTIDE SEQUENCE [LARGE SCALE GENOMIC DNA]</scope>
    <source>
        <strain evidence="2">DCEP-RM93F</strain>
        <strain evidence="1">DCEP-RM93M</strain>
    </source>
</reference>